<reference evidence="2 3" key="1">
    <citation type="submission" date="2019-03" db="EMBL/GenBank/DDBJ databases">
        <title>First draft genome of Liparis tanakae, snailfish: a comprehensive survey of snailfish specific genes.</title>
        <authorList>
            <person name="Kim W."/>
            <person name="Song I."/>
            <person name="Jeong J.-H."/>
            <person name="Kim D."/>
            <person name="Kim S."/>
            <person name="Ryu S."/>
            <person name="Song J.Y."/>
            <person name="Lee S.K."/>
        </authorList>
    </citation>
    <scope>NUCLEOTIDE SEQUENCE [LARGE SCALE GENOMIC DNA]</scope>
    <source>
        <tissue evidence="2">Muscle</tissue>
    </source>
</reference>
<feature type="compositionally biased region" description="Basic and acidic residues" evidence="1">
    <location>
        <begin position="152"/>
        <end position="168"/>
    </location>
</feature>
<feature type="compositionally biased region" description="Basic and acidic residues" evidence="1">
    <location>
        <begin position="230"/>
        <end position="248"/>
    </location>
</feature>
<dbReference type="EMBL" id="SRLO01000342">
    <property type="protein sequence ID" value="TNN60010.1"/>
    <property type="molecule type" value="Genomic_DNA"/>
</dbReference>
<evidence type="ECO:0000313" key="2">
    <source>
        <dbReference type="EMBL" id="TNN60010.1"/>
    </source>
</evidence>
<dbReference type="Proteomes" id="UP000314294">
    <property type="component" value="Unassembled WGS sequence"/>
</dbReference>
<organism evidence="2 3">
    <name type="scientific">Liparis tanakae</name>
    <name type="common">Tanaka's snailfish</name>
    <dbReference type="NCBI Taxonomy" id="230148"/>
    <lineage>
        <taxon>Eukaryota</taxon>
        <taxon>Metazoa</taxon>
        <taxon>Chordata</taxon>
        <taxon>Craniata</taxon>
        <taxon>Vertebrata</taxon>
        <taxon>Euteleostomi</taxon>
        <taxon>Actinopterygii</taxon>
        <taxon>Neopterygii</taxon>
        <taxon>Teleostei</taxon>
        <taxon>Neoteleostei</taxon>
        <taxon>Acanthomorphata</taxon>
        <taxon>Eupercaria</taxon>
        <taxon>Perciformes</taxon>
        <taxon>Cottioidei</taxon>
        <taxon>Cottales</taxon>
        <taxon>Liparidae</taxon>
        <taxon>Liparis</taxon>
    </lineage>
</organism>
<feature type="compositionally biased region" description="Polar residues" evidence="1">
    <location>
        <begin position="273"/>
        <end position="284"/>
    </location>
</feature>
<evidence type="ECO:0000313" key="3">
    <source>
        <dbReference type="Proteomes" id="UP000314294"/>
    </source>
</evidence>
<sequence length="364" mass="40342">MEGHGWRGKLALPTDAALPFSFIFSVTLRFNSLRTGSPPLNFSSRLLFLLVLISVHAPHFPFHIPVLEKILFLTRSNNEAPGRWYRWRCSSVASSRLAAVAHCCARRRIRRFMKLRDSFPAPTWSSSTERSVRKAAWLPKAENKKNAVTCEATERERTQTPTTDQRRAEPLHLAQVDEEGAVGTVNAVEGVAGNSSPERSLREGKTKGKRHVCNAERDQKGVQREIQGGRGRETHAERESKDVEDEKNGASSGPGDDTAAEESSRSLRRCGRVTTTVKAPSSGSEAKGPRGGNSFVESHLRSNKQQHLQTPSPRARSLSSELCCRGRVCRGVAPSLSPSRWTPVRGRSHMSSVFLCSADYFQQK</sequence>
<evidence type="ECO:0000256" key="1">
    <source>
        <dbReference type="SAM" id="MobiDB-lite"/>
    </source>
</evidence>
<name>A0A4Z2H3F6_9TELE</name>
<protein>
    <submittedName>
        <fullName evidence="2">Uncharacterized protein</fullName>
    </submittedName>
</protein>
<feature type="region of interest" description="Disordered" evidence="1">
    <location>
        <begin position="145"/>
        <end position="168"/>
    </location>
</feature>
<keyword evidence="3" id="KW-1185">Reference proteome</keyword>
<feature type="compositionally biased region" description="Basic and acidic residues" evidence="1">
    <location>
        <begin position="213"/>
        <end position="223"/>
    </location>
</feature>
<accession>A0A4Z2H3F6</accession>
<feature type="compositionally biased region" description="Polar residues" evidence="1">
    <location>
        <begin position="303"/>
        <end position="317"/>
    </location>
</feature>
<gene>
    <name evidence="2" type="ORF">EYF80_029768</name>
</gene>
<comment type="caution">
    <text evidence="2">The sequence shown here is derived from an EMBL/GenBank/DDBJ whole genome shotgun (WGS) entry which is preliminary data.</text>
</comment>
<proteinExistence type="predicted"/>
<dbReference type="AlphaFoldDB" id="A0A4Z2H3F6"/>
<feature type="region of interest" description="Disordered" evidence="1">
    <location>
        <begin position="188"/>
        <end position="317"/>
    </location>
</feature>